<feature type="domain" description="Response regulatory" evidence="2">
    <location>
        <begin position="10"/>
        <end position="132"/>
    </location>
</feature>
<evidence type="ECO:0000259" key="2">
    <source>
        <dbReference type="PROSITE" id="PS50110"/>
    </source>
</evidence>
<dbReference type="PROSITE" id="PS50110">
    <property type="entry name" value="RESPONSE_REGULATORY"/>
    <property type="match status" value="1"/>
</dbReference>
<dbReference type="Pfam" id="PF00072">
    <property type="entry name" value="Response_reg"/>
    <property type="match status" value="1"/>
</dbReference>
<organism evidence="3 4">
    <name type="scientific">Bdellovibrio reynosensis</name>
    <dbReference type="NCBI Taxonomy" id="2835041"/>
    <lineage>
        <taxon>Bacteria</taxon>
        <taxon>Pseudomonadati</taxon>
        <taxon>Bdellovibrionota</taxon>
        <taxon>Bdellovibrionia</taxon>
        <taxon>Bdellovibrionales</taxon>
        <taxon>Pseudobdellovibrionaceae</taxon>
        <taxon>Bdellovibrio</taxon>
    </lineage>
</organism>
<dbReference type="InterPro" id="IPR052048">
    <property type="entry name" value="ST_Response_Regulator"/>
</dbReference>
<reference evidence="3" key="1">
    <citation type="submission" date="2022-03" db="EMBL/GenBank/DDBJ databases">
        <title>Genome Identification and Characterization of new species Bdellovibrio reynosense LBG001 sp. nov. from a Mexico soil sample.</title>
        <authorList>
            <person name="Camilli A."/>
            <person name="Ajao Y."/>
            <person name="Guo X."/>
        </authorList>
    </citation>
    <scope>NUCLEOTIDE SEQUENCE</scope>
    <source>
        <strain evidence="3">LBG001</strain>
    </source>
</reference>
<proteinExistence type="predicted"/>
<keyword evidence="4" id="KW-1185">Reference proteome</keyword>
<dbReference type="RefSeq" id="WP_243536995.1">
    <property type="nucleotide sequence ID" value="NZ_CP093442.1"/>
</dbReference>
<protein>
    <submittedName>
        <fullName evidence="3">Response regulator</fullName>
    </submittedName>
</protein>
<accession>A0ABY4CAW0</accession>
<evidence type="ECO:0000313" key="3">
    <source>
        <dbReference type="EMBL" id="UOF00821.1"/>
    </source>
</evidence>
<feature type="modified residue" description="4-aspartylphosphate" evidence="1">
    <location>
        <position position="65"/>
    </location>
</feature>
<dbReference type="InterPro" id="IPR011006">
    <property type="entry name" value="CheY-like_superfamily"/>
</dbReference>
<dbReference type="InterPro" id="IPR001789">
    <property type="entry name" value="Sig_transdc_resp-reg_receiver"/>
</dbReference>
<sequence>MTQLPFMGRRVLIVDDNFTDRLILKEMLKGLGFTDIQEAEDGAIAESKIDNAVQTKNPFHLVFLDIRMPRQGGLSLLDRLRANSKTHDLYVIMMTATASLENIEGSLKLGVNDFIVKPFNPDVIASKVKAIQFK</sequence>
<evidence type="ECO:0000256" key="1">
    <source>
        <dbReference type="PROSITE-ProRule" id="PRU00169"/>
    </source>
</evidence>
<dbReference type="Gene3D" id="3.40.50.2300">
    <property type="match status" value="1"/>
</dbReference>
<dbReference type="PANTHER" id="PTHR43228:SF1">
    <property type="entry name" value="TWO-COMPONENT RESPONSE REGULATOR ARR22"/>
    <property type="match status" value="1"/>
</dbReference>
<dbReference type="Proteomes" id="UP000830116">
    <property type="component" value="Chromosome"/>
</dbReference>
<gene>
    <name evidence="3" type="ORF">MNR06_14060</name>
</gene>
<keyword evidence="1" id="KW-0597">Phosphoprotein</keyword>
<dbReference type="PANTHER" id="PTHR43228">
    <property type="entry name" value="TWO-COMPONENT RESPONSE REGULATOR"/>
    <property type="match status" value="1"/>
</dbReference>
<evidence type="ECO:0000313" key="4">
    <source>
        <dbReference type="Proteomes" id="UP000830116"/>
    </source>
</evidence>
<dbReference type="EMBL" id="CP093442">
    <property type="protein sequence ID" value="UOF00821.1"/>
    <property type="molecule type" value="Genomic_DNA"/>
</dbReference>
<name>A0ABY4CAW0_9BACT</name>
<dbReference type="SMART" id="SM00448">
    <property type="entry name" value="REC"/>
    <property type="match status" value="1"/>
</dbReference>
<dbReference type="SUPFAM" id="SSF52172">
    <property type="entry name" value="CheY-like"/>
    <property type="match status" value="1"/>
</dbReference>